<dbReference type="Proteomes" id="UP000432209">
    <property type="component" value="Unassembled WGS sequence"/>
</dbReference>
<gene>
    <name evidence="2" type="ORF">GFJ39_01265</name>
</gene>
<protein>
    <submittedName>
        <fullName evidence="2">Uncharacterized protein</fullName>
    </submittedName>
</protein>
<evidence type="ECO:0000313" key="3">
    <source>
        <dbReference type="Proteomes" id="UP000432209"/>
    </source>
</evidence>
<accession>A0A7X1SMR1</accession>
<dbReference type="EMBL" id="WIPH01000002">
    <property type="protein sequence ID" value="MQR97836.1"/>
    <property type="molecule type" value="Genomic_DNA"/>
</dbReference>
<comment type="caution">
    <text evidence="2">The sequence shown here is derived from an EMBL/GenBank/DDBJ whole genome shotgun (WGS) entry which is preliminary data.</text>
</comment>
<dbReference type="AlphaFoldDB" id="A0A7X1SMR1"/>
<evidence type="ECO:0000256" key="1">
    <source>
        <dbReference type="SAM" id="MobiDB-lite"/>
    </source>
</evidence>
<feature type="region of interest" description="Disordered" evidence="1">
    <location>
        <begin position="89"/>
        <end position="125"/>
    </location>
</feature>
<reference evidence="2 3" key="1">
    <citation type="submission" date="2019-10" db="EMBL/GenBank/DDBJ databases">
        <title>Gluconobacter aidae sp. nov., a novel species of acetic acid bacteria isolated in Thailand.</title>
        <authorList>
            <person name="Yukphan P."/>
            <person name="Charoenyingcharoen P."/>
            <person name="Malimas S."/>
            <person name="Muramatsu Y."/>
            <person name="Nakagawa Y."/>
            <person name="Tanasupawat S."/>
            <person name="Yamada Y."/>
        </authorList>
    </citation>
    <scope>NUCLEOTIDE SEQUENCE [LARGE SCALE GENOMIC DNA]</scope>
    <source>
        <strain evidence="2 3">AC10</strain>
    </source>
</reference>
<evidence type="ECO:0000313" key="2">
    <source>
        <dbReference type="EMBL" id="MQR97836.1"/>
    </source>
</evidence>
<proteinExistence type="predicted"/>
<organism evidence="2 3">
    <name type="scientific">Gluconobacter aidae</name>
    <dbReference type="NCBI Taxonomy" id="2662454"/>
    <lineage>
        <taxon>Bacteria</taxon>
        <taxon>Pseudomonadati</taxon>
        <taxon>Pseudomonadota</taxon>
        <taxon>Alphaproteobacteria</taxon>
        <taxon>Acetobacterales</taxon>
        <taxon>Acetobacteraceae</taxon>
        <taxon>Gluconobacter</taxon>
    </lineage>
</organism>
<feature type="compositionally biased region" description="Polar residues" evidence="1">
    <location>
        <begin position="89"/>
        <end position="100"/>
    </location>
</feature>
<name>A0A7X1SMR1_9PROT</name>
<sequence>MPGDVISSVFLSLRIAIFGQLAEFTPERARSIPVLVSEQRHPCTAACLCGVRERIRTSDPRILTTSVFTAMPKSMFVVWTVSSPWPESQGVTRTVSTPSRRQAGKLGSGLARSRRSERSPNLSESTMRFPIMAPNSNLRNPVLYPAELRGQTSSFYRSYMIAATASVFIEYEKCQEFSLQTSVRQKEARKIASLDRTYP</sequence>
<keyword evidence="3" id="KW-1185">Reference proteome</keyword>